<dbReference type="Pfam" id="PF04185">
    <property type="entry name" value="Phosphoesterase"/>
    <property type="match status" value="1"/>
</dbReference>
<dbReference type="Proteomes" id="UP000316096">
    <property type="component" value="Unassembled WGS sequence"/>
</dbReference>
<keyword evidence="5" id="KW-1185">Reference proteome</keyword>
<gene>
    <name evidence="4" type="ORF">FB559_5683</name>
</gene>
<dbReference type="EMBL" id="VFOZ01000001">
    <property type="protein sequence ID" value="TQL99981.1"/>
    <property type="molecule type" value="Genomic_DNA"/>
</dbReference>
<keyword evidence="1" id="KW-0378">Hydrolase</keyword>
<organism evidence="4 5">
    <name type="scientific">Actinoallomurus bryophytorum</name>
    <dbReference type="NCBI Taxonomy" id="1490222"/>
    <lineage>
        <taxon>Bacteria</taxon>
        <taxon>Bacillati</taxon>
        <taxon>Actinomycetota</taxon>
        <taxon>Actinomycetes</taxon>
        <taxon>Streptosporangiales</taxon>
        <taxon>Thermomonosporaceae</taxon>
        <taxon>Actinoallomurus</taxon>
    </lineage>
</organism>
<evidence type="ECO:0000256" key="2">
    <source>
        <dbReference type="ARBA" id="ARBA00023026"/>
    </source>
</evidence>
<dbReference type="PANTHER" id="PTHR31956">
    <property type="entry name" value="NON-SPECIFIC PHOSPHOLIPASE C4-RELATED"/>
    <property type="match status" value="1"/>
</dbReference>
<dbReference type="CDD" id="cd16013">
    <property type="entry name" value="AcpA"/>
    <property type="match status" value="1"/>
</dbReference>
<dbReference type="PANTHER" id="PTHR31956:SF1">
    <property type="entry name" value="NON-SPECIFIC PHOSPHOLIPASE C1"/>
    <property type="match status" value="1"/>
</dbReference>
<evidence type="ECO:0000313" key="4">
    <source>
        <dbReference type="EMBL" id="TQL99981.1"/>
    </source>
</evidence>
<evidence type="ECO:0000256" key="1">
    <source>
        <dbReference type="ARBA" id="ARBA00022801"/>
    </source>
</evidence>
<accession>A0A543CS97</accession>
<sequence length="537" mass="57892">MGPGKWKRRRSTMIAASLVAAGSLALASCGDGATGATALTAADSPARTGTPIKHVVVLFDENISFDHYFGTYPKAANTDGTKFTAKRHTPKVNGLSKKLLTKNPNQYDPVRLTHEQALTCDQDHTYGKEQLAVNGGKMDKFVENTEKDTCTGQPILFGEPGLVMDYYDGNTVTGMWNYAQNYAMSDNNWDTVFGPSSPGAIDLISGNTHGIYAVDPVTHAKVTDPYVAQSPDEDGVGTMINDPDPAFDDCSDANHTSKNNLGVMTGRNIGDLLNRKKVTWGWFQGGFRPTGSGGGYAVCGATHPNVGGIPAVDYSPHHEPFQYYKSTANEKHLPPSSPAAIGRTDQANHQYDLTDFDASLKAGSMPAVSFLKAPQYQDGHAGYSDPLDEQQFVVSTINKIQQSPEWKSTAIFIAYDDSDGWYDHVAPKVTNGSADASQDTALCSKVHAAGGYQDRCGPSQRLPLLAISPYSRVNHVDHSYAEQTSVLRFIEDNWGAGRIGDSSMDARARGVGGLFDFWHPRARKLTLDPKTGAPVSG</sequence>
<reference evidence="4 5" key="1">
    <citation type="submission" date="2019-06" db="EMBL/GenBank/DDBJ databases">
        <title>Sequencing the genomes of 1000 actinobacteria strains.</title>
        <authorList>
            <person name="Klenk H.-P."/>
        </authorList>
    </citation>
    <scope>NUCLEOTIDE SEQUENCE [LARGE SCALE GENOMIC DNA]</scope>
    <source>
        <strain evidence="4 5">DSM 102200</strain>
    </source>
</reference>
<keyword evidence="2" id="KW-0843">Virulence</keyword>
<proteinExistence type="predicted"/>
<dbReference type="InterPro" id="IPR007312">
    <property type="entry name" value="Phosphoesterase"/>
</dbReference>
<evidence type="ECO:0000313" key="5">
    <source>
        <dbReference type="Proteomes" id="UP000316096"/>
    </source>
</evidence>
<comment type="caution">
    <text evidence="4">The sequence shown here is derived from an EMBL/GenBank/DDBJ whole genome shotgun (WGS) entry which is preliminary data.</text>
</comment>
<dbReference type="PROSITE" id="PS51257">
    <property type="entry name" value="PROKAR_LIPOPROTEIN"/>
    <property type="match status" value="1"/>
</dbReference>
<dbReference type="GO" id="GO:0042578">
    <property type="term" value="F:phosphoric ester hydrolase activity"/>
    <property type="evidence" value="ECO:0007669"/>
    <property type="project" value="UniProtKB-ARBA"/>
</dbReference>
<dbReference type="InterPro" id="IPR017850">
    <property type="entry name" value="Alkaline_phosphatase_core_sf"/>
</dbReference>
<dbReference type="OrthoDB" id="4181857at2"/>
<protein>
    <submittedName>
        <fullName evidence="4">Phospholipase C</fullName>
    </submittedName>
</protein>
<evidence type="ECO:0000256" key="3">
    <source>
        <dbReference type="SAM" id="SignalP"/>
    </source>
</evidence>
<feature type="chain" id="PRO_5022103125" evidence="3">
    <location>
        <begin position="28"/>
        <end position="537"/>
    </location>
</feature>
<dbReference type="AlphaFoldDB" id="A0A543CS97"/>
<dbReference type="Gene3D" id="3.40.720.10">
    <property type="entry name" value="Alkaline Phosphatase, subunit A"/>
    <property type="match status" value="2"/>
</dbReference>
<feature type="signal peptide" evidence="3">
    <location>
        <begin position="1"/>
        <end position="27"/>
    </location>
</feature>
<keyword evidence="3" id="KW-0732">Signal</keyword>
<dbReference type="RefSeq" id="WP_141959197.1">
    <property type="nucleotide sequence ID" value="NZ_VFOZ01000001.1"/>
</dbReference>
<name>A0A543CS97_9ACTN</name>